<dbReference type="InterPro" id="IPR048696">
    <property type="entry name" value="SHQ1-like_CS"/>
</dbReference>
<dbReference type="PANTHER" id="PTHR12967:SF0">
    <property type="entry name" value="PROTEIN SHQ1 HOMOLOG"/>
    <property type="match status" value="1"/>
</dbReference>
<dbReference type="Gene3D" id="2.60.40.790">
    <property type="match status" value="1"/>
</dbReference>
<dbReference type="Pfam" id="PF21413">
    <property type="entry name" value="SHQ1-like_CS"/>
    <property type="match status" value="1"/>
</dbReference>
<dbReference type="Pfam" id="PF04925">
    <property type="entry name" value="SHQ1"/>
    <property type="match status" value="1"/>
</dbReference>
<dbReference type="FunFam" id="2.60.40.790:FF:000022">
    <property type="entry name" value="Protein SHQ1 homolog"/>
    <property type="match status" value="1"/>
</dbReference>
<dbReference type="GO" id="GO:0005654">
    <property type="term" value="C:nucleoplasm"/>
    <property type="evidence" value="ECO:0007669"/>
    <property type="project" value="UniProtKB-SubCell"/>
</dbReference>
<dbReference type="CDD" id="cd00298">
    <property type="entry name" value="ACD_sHsps_p23-like"/>
    <property type="match status" value="1"/>
</dbReference>
<evidence type="ECO:0000256" key="5">
    <source>
        <dbReference type="ARBA" id="ARBA00022490"/>
    </source>
</evidence>
<evidence type="ECO:0000256" key="7">
    <source>
        <dbReference type="SAM" id="MobiDB-lite"/>
    </source>
</evidence>
<feature type="region of interest" description="Disordered" evidence="7">
    <location>
        <begin position="468"/>
        <end position="552"/>
    </location>
</feature>
<dbReference type="AlphaFoldDB" id="A0A131XQC0"/>
<evidence type="ECO:0000313" key="9">
    <source>
        <dbReference type="EMBL" id="JAP69239.1"/>
    </source>
</evidence>
<dbReference type="InterPro" id="IPR007052">
    <property type="entry name" value="CS_dom"/>
</dbReference>
<proteinExistence type="evidence at transcript level"/>
<dbReference type="GO" id="GO:0000493">
    <property type="term" value="P:box H/ACA snoRNP assembly"/>
    <property type="evidence" value="ECO:0007669"/>
    <property type="project" value="InterPro"/>
</dbReference>
<keyword evidence="5" id="KW-0963">Cytoplasm</keyword>
<keyword evidence="6" id="KW-0539">Nucleus</keyword>
<feature type="compositionally biased region" description="Acidic residues" evidence="7">
    <location>
        <begin position="513"/>
        <end position="535"/>
    </location>
</feature>
<dbReference type="EMBL" id="GEFM01006557">
    <property type="protein sequence ID" value="JAP69239.1"/>
    <property type="molecule type" value="mRNA"/>
</dbReference>
<dbReference type="PROSITE" id="PS51203">
    <property type="entry name" value="CS"/>
    <property type="match status" value="1"/>
</dbReference>
<feature type="compositionally biased region" description="Low complexity" evidence="7">
    <location>
        <begin position="468"/>
        <end position="512"/>
    </location>
</feature>
<feature type="domain" description="CS" evidence="8">
    <location>
        <begin position="1"/>
        <end position="89"/>
    </location>
</feature>
<reference evidence="9" key="1">
    <citation type="submission" date="2016-02" db="EMBL/GenBank/DDBJ databases">
        <title>RNAseq analyses of the midgut from blood- or serum-fed Ixodes ricinus ticks.</title>
        <authorList>
            <person name="Perner J."/>
            <person name="Provaznik J."/>
            <person name="Schrenkova J."/>
            <person name="Urbanova V."/>
            <person name="Ribeiro J.M."/>
            <person name="Kopacek P."/>
        </authorList>
    </citation>
    <scope>NUCLEOTIDE SEQUENCE</scope>
    <source>
        <tissue evidence="9">Gut</tissue>
    </source>
</reference>
<dbReference type="SUPFAM" id="SSF49764">
    <property type="entry name" value="HSP20-like chaperones"/>
    <property type="match status" value="1"/>
</dbReference>
<name>A0A131XQC0_IXORI</name>
<dbReference type="InterPro" id="IPR039742">
    <property type="entry name" value="Shq1"/>
</dbReference>
<dbReference type="GO" id="GO:0051082">
    <property type="term" value="F:unfolded protein binding"/>
    <property type="evidence" value="ECO:0007669"/>
    <property type="project" value="TreeGrafter"/>
</dbReference>
<sequence length="552" mass="61267">MLTPAFELRQDNSFLIIEIKAPYSKISDAEIYFHDEDFKFYSKPYYLRLNLPGKVIENGNESAKYETDNGTFVINMPKQYPGEVFTGLDLLTKLLAPNPKPSTSTPLIEVVGNEEAGLTAGDAPDEEFDWQVEQTPWTADDEASLLQGSTRKYGFDRQRTGVIARVKEELPDIVDIVDPEHKSVRIAREERLAMEAEHFSDEHYLADLYEPAAVEAILAYTAPWSDLASRLGDGNDPAAGDAPFQFTEDEKTKMRNLPRKEYLLDKQMEASLLLGLVDILFAYAYNVRVTEGDNNVESGWTVSKLSATLSWFEEFWSLEQTVRSCVRRSLVYPLHRHWALSRAVLTDVGQILRLGPRYVLRCLLDIHTMFNKHDSRYVLNDLYVTDYAVWVQSVKPKVLHSLADALKQVKVHKEDVGLDLSELESGALLAVQEASAETSVSVNAVEASMGALCISNPLAAALDPQFSGPAAAKPASAGAQKQTDVTTDSSSTDSDDSSSSCSSDSTGCSDSTLDSDDELDHTDSDDEESDSESDGVDQCLLFVKDPEPEKRR</sequence>
<evidence type="ECO:0000256" key="6">
    <source>
        <dbReference type="ARBA" id="ARBA00023242"/>
    </source>
</evidence>
<dbReference type="InterPro" id="IPR007009">
    <property type="entry name" value="Shq1_C"/>
</dbReference>
<evidence type="ECO:0000256" key="1">
    <source>
        <dbReference type="ARBA" id="ARBA00004514"/>
    </source>
</evidence>
<dbReference type="InterPro" id="IPR008978">
    <property type="entry name" value="HSP20-like_chaperone"/>
</dbReference>
<dbReference type="PANTHER" id="PTHR12967">
    <property type="entry name" value="PROTEIN SHQ1 HOMOLOG"/>
    <property type="match status" value="1"/>
</dbReference>
<protein>
    <recommendedName>
        <fullName evidence="4">Protein SHQ1 homolog</fullName>
    </recommendedName>
</protein>
<evidence type="ECO:0000256" key="3">
    <source>
        <dbReference type="ARBA" id="ARBA00005607"/>
    </source>
</evidence>
<organism evidence="9">
    <name type="scientific">Ixodes ricinus</name>
    <name type="common">Common tick</name>
    <name type="synonym">Acarus ricinus</name>
    <dbReference type="NCBI Taxonomy" id="34613"/>
    <lineage>
        <taxon>Eukaryota</taxon>
        <taxon>Metazoa</taxon>
        <taxon>Ecdysozoa</taxon>
        <taxon>Arthropoda</taxon>
        <taxon>Chelicerata</taxon>
        <taxon>Arachnida</taxon>
        <taxon>Acari</taxon>
        <taxon>Parasitiformes</taxon>
        <taxon>Ixodida</taxon>
        <taxon>Ixodoidea</taxon>
        <taxon>Ixodidae</taxon>
        <taxon>Ixodinae</taxon>
        <taxon>Ixodes</taxon>
    </lineage>
</organism>
<evidence type="ECO:0000256" key="4">
    <source>
        <dbReference type="ARBA" id="ARBA00013750"/>
    </source>
</evidence>
<evidence type="ECO:0000259" key="8">
    <source>
        <dbReference type="PROSITE" id="PS51203"/>
    </source>
</evidence>
<evidence type="ECO:0000256" key="2">
    <source>
        <dbReference type="ARBA" id="ARBA00004642"/>
    </source>
</evidence>
<comment type="subcellular location">
    <subcellularLocation>
        <location evidence="1">Cytoplasm</location>
        <location evidence="1">Cytosol</location>
    </subcellularLocation>
    <subcellularLocation>
        <location evidence="2">Nucleus</location>
        <location evidence="2">Nucleoplasm</location>
    </subcellularLocation>
</comment>
<accession>A0A131XQC0</accession>
<dbReference type="GO" id="GO:0005829">
    <property type="term" value="C:cytosol"/>
    <property type="evidence" value="ECO:0007669"/>
    <property type="project" value="UniProtKB-SubCell"/>
</dbReference>
<comment type="similarity">
    <text evidence="3">Belongs to the SHQ1 family.</text>
</comment>